<dbReference type="Proteomes" id="UP001165065">
    <property type="component" value="Unassembled WGS sequence"/>
</dbReference>
<accession>A0A9W7GHG6</accession>
<evidence type="ECO:0000313" key="1">
    <source>
        <dbReference type="EMBL" id="GMI44087.1"/>
    </source>
</evidence>
<dbReference type="AlphaFoldDB" id="A0A9W7GHG6"/>
<reference evidence="2" key="1">
    <citation type="journal article" date="2023" name="Commun. Biol.">
        <title>Genome analysis of Parmales, the sister group of diatoms, reveals the evolutionary specialization of diatoms from phago-mixotrophs to photoautotrophs.</title>
        <authorList>
            <person name="Ban H."/>
            <person name="Sato S."/>
            <person name="Yoshikawa S."/>
            <person name="Yamada K."/>
            <person name="Nakamura Y."/>
            <person name="Ichinomiya M."/>
            <person name="Sato N."/>
            <person name="Blanc-Mathieu R."/>
            <person name="Endo H."/>
            <person name="Kuwata A."/>
            <person name="Ogata H."/>
        </authorList>
    </citation>
    <scope>NUCLEOTIDE SEQUENCE [LARGE SCALE GENOMIC DNA]</scope>
</reference>
<dbReference type="EMBL" id="BRYA01000205">
    <property type="protein sequence ID" value="GMI44087.1"/>
    <property type="molecule type" value="Genomic_DNA"/>
</dbReference>
<comment type="caution">
    <text evidence="1">The sequence shown here is derived from an EMBL/GenBank/DDBJ whole genome shotgun (WGS) entry which is preliminary data.</text>
</comment>
<name>A0A9W7GHG6_9STRA</name>
<gene>
    <name evidence="1" type="ORF">TrCOL_g9305</name>
</gene>
<sequence>MADPVLLQFDVDVINPPSIEELTTSSNTSLPSISSASSIASDDEECSNEIFPDYDDNYICFSSKKSSSDVPLVAPLNRDISKRKFLTPPNRLLWEESIELLLKQTSLSLALCSAPPQWKFTVILVSFLASLCNRNNFKNVNEEAEDSINDLFEGEVIVSLSQALLWHSTTIIPLFLNSGLGFLFCAVNKFALETIKFEDDSSKMRKESNSTIEDLTPLSRTMSTMMPCFFIWCFGCAIKVVGC</sequence>
<keyword evidence="2" id="KW-1185">Reference proteome</keyword>
<proteinExistence type="predicted"/>
<protein>
    <submittedName>
        <fullName evidence="1">Uncharacterized protein</fullName>
    </submittedName>
</protein>
<organism evidence="1 2">
    <name type="scientific">Triparma columacea</name>
    <dbReference type="NCBI Taxonomy" id="722753"/>
    <lineage>
        <taxon>Eukaryota</taxon>
        <taxon>Sar</taxon>
        <taxon>Stramenopiles</taxon>
        <taxon>Ochrophyta</taxon>
        <taxon>Bolidophyceae</taxon>
        <taxon>Parmales</taxon>
        <taxon>Triparmaceae</taxon>
        <taxon>Triparma</taxon>
    </lineage>
</organism>
<evidence type="ECO:0000313" key="2">
    <source>
        <dbReference type="Proteomes" id="UP001165065"/>
    </source>
</evidence>